<dbReference type="InterPro" id="IPR014727">
    <property type="entry name" value="TopoI_cat_a/b-sub_euk"/>
</dbReference>
<dbReference type="InterPro" id="IPR025834">
    <property type="entry name" value="TopoI_C_dom"/>
</dbReference>
<evidence type="ECO:0000313" key="12">
    <source>
        <dbReference type="EMBL" id="ARF09587.1"/>
    </source>
</evidence>
<dbReference type="Pfam" id="PF14370">
    <property type="entry name" value="Topo_C_assoc"/>
    <property type="match status" value="1"/>
</dbReference>
<feature type="domain" description="DNA topoisomerase I eukaryotic-type" evidence="11">
    <location>
        <begin position="186"/>
        <end position="551"/>
    </location>
</feature>
<protein>
    <recommendedName>
        <fullName evidence="4">DNA topoisomerase 1</fullName>
        <ecNumber evidence="3">5.6.2.1</ecNumber>
    </recommendedName>
    <alternativeName>
        <fullName evidence="8">DNA topoisomerase I</fullName>
    </alternativeName>
</protein>
<name>A0A1V0SCZ7_9VIRU</name>
<dbReference type="InterPro" id="IPR008336">
    <property type="entry name" value="TopoI_DNA-bd_euk"/>
</dbReference>
<dbReference type="SUPFAM" id="SSF56741">
    <property type="entry name" value="Eukaryotic DNA topoisomerase I, N-terminal DNA-binding fragment"/>
    <property type="match status" value="1"/>
</dbReference>
<evidence type="ECO:0000256" key="2">
    <source>
        <dbReference type="ARBA" id="ARBA00006645"/>
    </source>
</evidence>
<dbReference type="Gene3D" id="2.170.11.10">
    <property type="entry name" value="DNA Topoisomerase I, domain 2"/>
    <property type="match status" value="1"/>
</dbReference>
<evidence type="ECO:0000256" key="3">
    <source>
        <dbReference type="ARBA" id="ARBA00012891"/>
    </source>
</evidence>
<keyword evidence="6 9" id="KW-0238">DNA-binding</keyword>
<dbReference type="EC" id="5.6.2.1" evidence="3"/>
<accession>A0A1V0SCZ7</accession>
<dbReference type="Gene3D" id="1.10.10.41">
    <property type="entry name" value="Yeast DNA topoisomerase - domain 1"/>
    <property type="match status" value="1"/>
</dbReference>
<dbReference type="Gene3D" id="1.10.132.10">
    <property type="match status" value="1"/>
</dbReference>
<keyword evidence="10" id="KW-0175">Coiled coil</keyword>
<evidence type="ECO:0000256" key="5">
    <source>
        <dbReference type="ARBA" id="ARBA00023029"/>
    </source>
</evidence>
<dbReference type="InterPro" id="IPR051062">
    <property type="entry name" value="Topoisomerase_IB"/>
</dbReference>
<dbReference type="InterPro" id="IPR013034">
    <property type="entry name" value="DNA_topo_DNA_db_N_dom1"/>
</dbReference>
<dbReference type="PANTHER" id="PTHR10290:SF3">
    <property type="entry name" value="DNA TOPOISOMERASE 1"/>
    <property type="match status" value="1"/>
</dbReference>
<feature type="active site" description="O-(3'-phospho-DNA)-tyrosine intermediate" evidence="9">
    <location>
        <position position="537"/>
    </location>
</feature>
<keyword evidence="5 9" id="KW-0799">Topoisomerase</keyword>
<proteinExistence type="inferred from homology"/>
<dbReference type="PROSITE" id="PS52038">
    <property type="entry name" value="TOPO_IB_2"/>
    <property type="match status" value="1"/>
</dbReference>
<dbReference type="InterPro" id="IPR013499">
    <property type="entry name" value="TopoI_euk"/>
</dbReference>
<dbReference type="Gene3D" id="3.90.15.10">
    <property type="entry name" value="Topoisomerase I, Chain A, domain 3"/>
    <property type="match status" value="1"/>
</dbReference>
<comment type="catalytic activity">
    <reaction evidence="1 9">
        <text>ATP-independent breakage of single-stranded DNA, followed by passage and rejoining.</text>
        <dbReference type="EC" id="5.6.2.1"/>
    </reaction>
</comment>
<dbReference type="EMBL" id="KY684085">
    <property type="protein sequence ID" value="ARF09587.1"/>
    <property type="molecule type" value="Genomic_DNA"/>
</dbReference>
<dbReference type="InterPro" id="IPR011010">
    <property type="entry name" value="DNA_brk_join_enz"/>
</dbReference>
<organism evidence="12">
    <name type="scientific">Indivirus ILV1</name>
    <dbReference type="NCBI Taxonomy" id="1977633"/>
    <lineage>
        <taxon>Viruses</taxon>
        <taxon>Varidnaviria</taxon>
        <taxon>Bamfordvirae</taxon>
        <taxon>Nucleocytoviricota</taxon>
        <taxon>Megaviricetes</taxon>
        <taxon>Imitervirales</taxon>
        <taxon>Mimiviridae</taxon>
        <taxon>Klosneuvirinae</taxon>
        <taxon>Indivirus</taxon>
    </lineage>
</organism>
<evidence type="ECO:0000256" key="4">
    <source>
        <dbReference type="ARBA" id="ARBA00019632"/>
    </source>
</evidence>
<gene>
    <name evidence="12" type="ORF">Indivirus_1_210</name>
</gene>
<keyword evidence="7 9" id="KW-0413">Isomerase</keyword>
<dbReference type="GO" id="GO:0006260">
    <property type="term" value="P:DNA replication"/>
    <property type="evidence" value="ECO:0007669"/>
    <property type="project" value="TreeGrafter"/>
</dbReference>
<dbReference type="GO" id="GO:0003917">
    <property type="term" value="F:DNA topoisomerase type I (single strand cut, ATP-independent) activity"/>
    <property type="evidence" value="ECO:0007669"/>
    <property type="project" value="UniProtKB-UniRule"/>
</dbReference>
<dbReference type="InterPro" id="IPR036202">
    <property type="entry name" value="TopoI_DNA-bd_euk_N_sf"/>
</dbReference>
<dbReference type="PANTHER" id="PTHR10290">
    <property type="entry name" value="DNA TOPOISOMERASE I"/>
    <property type="match status" value="1"/>
</dbReference>
<dbReference type="Pfam" id="PF01028">
    <property type="entry name" value="Topoisom_I"/>
    <property type="match status" value="1"/>
</dbReference>
<dbReference type="SUPFAM" id="SSF56349">
    <property type="entry name" value="DNA breaking-rejoining enzymes"/>
    <property type="match status" value="1"/>
</dbReference>
<dbReference type="InterPro" id="IPR001631">
    <property type="entry name" value="TopoI"/>
</dbReference>
<evidence type="ECO:0000256" key="7">
    <source>
        <dbReference type="ARBA" id="ARBA00023235"/>
    </source>
</evidence>
<comment type="similarity">
    <text evidence="2 9">Belongs to the type IB topoisomerase family.</text>
</comment>
<feature type="coiled-coil region" evidence="10">
    <location>
        <begin position="463"/>
        <end position="525"/>
    </location>
</feature>
<dbReference type="SMART" id="SM00435">
    <property type="entry name" value="TOPEUc"/>
    <property type="match status" value="1"/>
</dbReference>
<dbReference type="InterPro" id="IPR014711">
    <property type="entry name" value="TopoI_cat_a-hlx-sub_euk"/>
</dbReference>
<dbReference type="GO" id="GO:0006265">
    <property type="term" value="P:DNA topological change"/>
    <property type="evidence" value="ECO:0007669"/>
    <property type="project" value="UniProtKB-UniRule"/>
</dbReference>
<evidence type="ECO:0000256" key="1">
    <source>
        <dbReference type="ARBA" id="ARBA00000213"/>
    </source>
</evidence>
<reference evidence="12" key="1">
    <citation type="journal article" date="2017" name="Science">
        <title>Giant viruses with an expanded complement of translation system components.</title>
        <authorList>
            <person name="Schulz F."/>
            <person name="Yutin N."/>
            <person name="Ivanova N.N."/>
            <person name="Ortega D.R."/>
            <person name="Lee T.K."/>
            <person name="Vierheilig J."/>
            <person name="Daims H."/>
            <person name="Horn M."/>
            <person name="Wagner M."/>
            <person name="Jensen G.J."/>
            <person name="Kyrpides N.C."/>
            <person name="Koonin E.V."/>
            <person name="Woyke T."/>
        </authorList>
    </citation>
    <scope>NUCLEOTIDE SEQUENCE</scope>
    <source>
        <strain evidence="12">ILV1</strain>
    </source>
</reference>
<dbReference type="Pfam" id="PF02919">
    <property type="entry name" value="Topoisom_I_N"/>
    <property type="match status" value="1"/>
</dbReference>
<evidence type="ECO:0000256" key="10">
    <source>
        <dbReference type="SAM" id="Coils"/>
    </source>
</evidence>
<feature type="coiled-coil region" evidence="10">
    <location>
        <begin position="136"/>
        <end position="163"/>
    </location>
</feature>
<dbReference type="InterPro" id="IPR013500">
    <property type="entry name" value="TopoI_cat_euk"/>
</dbReference>
<evidence type="ECO:0000256" key="9">
    <source>
        <dbReference type="PROSITE-ProRule" id="PRU01382"/>
    </source>
</evidence>
<evidence type="ECO:0000256" key="6">
    <source>
        <dbReference type="ARBA" id="ARBA00023125"/>
    </source>
</evidence>
<dbReference type="GO" id="GO:0007059">
    <property type="term" value="P:chromosome segregation"/>
    <property type="evidence" value="ECO:0007669"/>
    <property type="project" value="TreeGrafter"/>
</dbReference>
<dbReference type="GO" id="GO:0003677">
    <property type="term" value="F:DNA binding"/>
    <property type="evidence" value="ECO:0007669"/>
    <property type="project" value="UniProtKB-UniRule"/>
</dbReference>
<sequence length="578" mass="67607">MSFDSSEIWASSSDEWDFVELSDENGIDTTTISEYWIKQQFGGKYKWTTLEHNGVLFPPEYIKHNVPVIYNGKQIILNKLQEEYATLYAKYLETEYINNKTFNKNFWKDWKETLGKNHEIQDFEGCDFSMIYNHLVEEKEKKQELSSEDKKILKEEKEKQEEKYKWAIVDGEKQPVGNFRMETSGLFIGRGCSKYLGSIKPRITPEDITINIGKEAPIPKLHGDHQWGKIVHDRTTEWLVSWIENVTGKRKYVWLGAHSKFKAESDIKKFDLARRLKKGIGKIRKAIDNELSHPEEVVRQMATALYLIDNLALRVGSEKGDDNDTVGVTSLRVEHIMFHEKNLIELDFLGKDSIRYNNSHEVSDKVYKNLREFTNGKNKNDDLFDKIDSNLVNKYLQSFMKGLTAKVFRTYNASNLFQKELNKIEKKLHDGNITEDDIDELLNAYNDANIKVALLCNHQKKVAKSFNSQIEKIDEKIKTLKNKIAAIRRKQAKRTKKSKNDEERIKRLRNQMNEFKAKKKIKIELKGISTETSKSNYIDPRITVAFVKNHGIPIDKLFSQTLQEKFKWAFTVDENWKF</sequence>
<dbReference type="InterPro" id="IPR013030">
    <property type="entry name" value="DNA_topo_DNA_db_N_dom2"/>
</dbReference>
<evidence type="ECO:0000256" key="8">
    <source>
        <dbReference type="ARBA" id="ARBA00033297"/>
    </source>
</evidence>
<evidence type="ECO:0000259" key="11">
    <source>
        <dbReference type="SMART" id="SM00435"/>
    </source>
</evidence>
<dbReference type="PRINTS" id="PR00416">
    <property type="entry name" value="EUTPISMRASEI"/>
</dbReference>